<keyword evidence="2" id="KW-1185">Reference proteome</keyword>
<dbReference type="EMBL" id="JAUJEB010000005">
    <property type="protein sequence ID" value="MDN5214958.1"/>
    <property type="molecule type" value="Genomic_DNA"/>
</dbReference>
<evidence type="ECO:0000313" key="2">
    <source>
        <dbReference type="Proteomes" id="UP001172083"/>
    </source>
</evidence>
<gene>
    <name evidence="1" type="ORF">QQ020_22955</name>
</gene>
<comment type="caution">
    <text evidence="1">The sequence shown here is derived from an EMBL/GenBank/DDBJ whole genome shotgun (WGS) entry which is preliminary data.</text>
</comment>
<dbReference type="InterPro" id="IPR043519">
    <property type="entry name" value="NT_sf"/>
</dbReference>
<evidence type="ECO:0000313" key="1">
    <source>
        <dbReference type="EMBL" id="MDN5214958.1"/>
    </source>
</evidence>
<name>A0ABT8LBD7_9BACT</name>
<dbReference type="Pfam" id="PF10127">
    <property type="entry name" value="RlaP"/>
    <property type="match status" value="1"/>
</dbReference>
<accession>A0ABT8LBD7</accession>
<dbReference type="RefSeq" id="WP_346760296.1">
    <property type="nucleotide sequence ID" value="NZ_JAUJEB010000005.1"/>
</dbReference>
<dbReference type="Proteomes" id="UP001172083">
    <property type="component" value="Unassembled WGS sequence"/>
</dbReference>
<dbReference type="InterPro" id="IPR018775">
    <property type="entry name" value="RlaP"/>
</dbReference>
<protein>
    <submittedName>
        <fullName evidence="1">Nucleotidyltransferase domain-containing protein</fullName>
    </submittedName>
</protein>
<sequence>MKEKIKKAIKEIESRHNVNVLYACETGSRAWGFPSPDSDYDVRMIYRHEPDWYLSLSEKKDTIEFMSDDRELDVTGWDIKKCLQLLWKSNGALLERVQSPIVYLEVPGFVSELRQLAAHCYSPIATMHHYLGLARKSFEGIDHKESVRLKQLFYALRASMACKWIVDRDTMPPIVFITMLNELSIDEELRNKIKDLISIKADKKESYIHPKEPELNHFIRNQLNAANEVVDTLPGRREKHVDLDIFFRKVLKTNWK</sequence>
<proteinExistence type="predicted"/>
<organism evidence="1 2">
    <name type="scientific">Agaribacillus aureus</name>
    <dbReference type="NCBI Taxonomy" id="3051825"/>
    <lineage>
        <taxon>Bacteria</taxon>
        <taxon>Pseudomonadati</taxon>
        <taxon>Bacteroidota</taxon>
        <taxon>Cytophagia</taxon>
        <taxon>Cytophagales</taxon>
        <taxon>Splendidivirgaceae</taxon>
        <taxon>Agaribacillus</taxon>
    </lineage>
</organism>
<reference evidence="1" key="1">
    <citation type="submission" date="2023-06" db="EMBL/GenBank/DDBJ databases">
        <title>Genomic of Agaribacillus aureum.</title>
        <authorList>
            <person name="Wang G."/>
        </authorList>
    </citation>
    <scope>NUCLEOTIDE SEQUENCE</scope>
    <source>
        <strain evidence="1">BMA12</strain>
    </source>
</reference>
<dbReference type="PANTHER" id="PTHR34817:SF2">
    <property type="entry name" value="NUCLEOTIDYLTRANSFERASE"/>
    <property type="match status" value="1"/>
</dbReference>
<dbReference type="SUPFAM" id="SSF81301">
    <property type="entry name" value="Nucleotidyltransferase"/>
    <property type="match status" value="1"/>
</dbReference>
<dbReference type="PANTHER" id="PTHR34817">
    <property type="entry name" value="NUCLEOTIDYLTRANSFERASE"/>
    <property type="match status" value="1"/>
</dbReference>